<keyword evidence="1" id="KW-0489">Methyltransferase</keyword>
<dbReference type="Pfam" id="PF13578">
    <property type="entry name" value="Methyltransf_24"/>
    <property type="match status" value="1"/>
</dbReference>
<dbReference type="GO" id="GO:0032259">
    <property type="term" value="P:methylation"/>
    <property type="evidence" value="ECO:0007669"/>
    <property type="project" value="UniProtKB-KW"/>
</dbReference>
<dbReference type="GO" id="GO:0008168">
    <property type="term" value="F:methyltransferase activity"/>
    <property type="evidence" value="ECO:0007669"/>
    <property type="project" value="UniProtKB-KW"/>
</dbReference>
<evidence type="ECO:0000313" key="1">
    <source>
        <dbReference type="EMBL" id="QJR81841.1"/>
    </source>
</evidence>
<dbReference type="KEGG" id="apel:CA267_014275"/>
<dbReference type="Proteomes" id="UP000219285">
    <property type="component" value="Chromosome"/>
</dbReference>
<gene>
    <name evidence="1" type="ORF">CA267_014275</name>
</gene>
<dbReference type="RefSeq" id="WP_170669068.1">
    <property type="nucleotide sequence ID" value="NZ_CP052766.1"/>
</dbReference>
<sequence>MKVLIYGTGSKSIRYLPAIGLVHEIVAFVETVKTKDSFFSKPVLTVDKIKEVEFDCVIICSSFSEEIEESLKKAGIIYFKDIQADINLVEIQKKFAEMEIQYRQLEQKRSIESMKYYPLKEKHIVHAKLLASREDLLKELPPESVGAEIGVDKGEFSQMILSVVRPEKLHLIDIWGTERYNSELWRLVNEGFADQITSGQVEIHRKLSIEAADDFPDNYFNWVYIDTDHSYETTYKELQLYSKKVKAGGLIMGHDYCMGNWIKNYKYGVTEAVYRFCVEQDYEIVFLSMEITQSFGLRKIIE</sequence>
<dbReference type="InterPro" id="IPR029063">
    <property type="entry name" value="SAM-dependent_MTases_sf"/>
</dbReference>
<dbReference type="EMBL" id="CP052766">
    <property type="protein sequence ID" value="QJR81841.1"/>
    <property type="molecule type" value="Genomic_DNA"/>
</dbReference>
<dbReference type="AlphaFoldDB" id="A0A6M4MF88"/>
<name>A0A6M4MF88_9ALTE</name>
<reference evidence="1 2" key="2">
    <citation type="submission" date="2020-04" db="EMBL/GenBank/DDBJ databases">
        <title>Complete genome sequence of Alteromonas pelagimontana 5.12T.</title>
        <authorList>
            <person name="Sinha R.K."/>
            <person name="Krishnan K.P."/>
            <person name="Kurian J.P."/>
        </authorList>
    </citation>
    <scope>NUCLEOTIDE SEQUENCE [LARGE SCALE GENOMIC DNA]</scope>
    <source>
        <strain evidence="1 2">5.12</strain>
    </source>
</reference>
<accession>A0A6M4MF88</accession>
<dbReference type="SUPFAM" id="SSF53335">
    <property type="entry name" value="S-adenosyl-L-methionine-dependent methyltransferases"/>
    <property type="match status" value="1"/>
</dbReference>
<proteinExistence type="predicted"/>
<protein>
    <submittedName>
        <fullName evidence="1">Class I SAM-dependent methyltransferase</fullName>
    </submittedName>
</protein>
<organism evidence="1 2">
    <name type="scientific">Alteromonas pelagimontana</name>
    <dbReference type="NCBI Taxonomy" id="1858656"/>
    <lineage>
        <taxon>Bacteria</taxon>
        <taxon>Pseudomonadati</taxon>
        <taxon>Pseudomonadota</taxon>
        <taxon>Gammaproteobacteria</taxon>
        <taxon>Alteromonadales</taxon>
        <taxon>Alteromonadaceae</taxon>
        <taxon>Alteromonas/Salinimonas group</taxon>
        <taxon>Alteromonas</taxon>
    </lineage>
</organism>
<keyword evidence="1" id="KW-0808">Transferase</keyword>
<reference evidence="2" key="1">
    <citation type="submission" date="2014-12" db="EMBL/GenBank/DDBJ databases">
        <title>Complete genome sequence of a multi-drug resistant Klebsiella pneumoniae.</title>
        <authorList>
            <person name="Hua X."/>
            <person name="Chen Q."/>
            <person name="Li X."/>
            <person name="Feng Y."/>
            <person name="Ruan Z."/>
            <person name="Yu Y."/>
        </authorList>
    </citation>
    <scope>NUCLEOTIDE SEQUENCE [LARGE SCALE GENOMIC DNA]</scope>
    <source>
        <strain evidence="2">5.12</strain>
    </source>
</reference>
<dbReference type="Gene3D" id="3.40.50.720">
    <property type="entry name" value="NAD(P)-binding Rossmann-like Domain"/>
    <property type="match status" value="1"/>
</dbReference>
<evidence type="ECO:0000313" key="2">
    <source>
        <dbReference type="Proteomes" id="UP000219285"/>
    </source>
</evidence>
<dbReference type="Gene3D" id="3.40.50.150">
    <property type="entry name" value="Vaccinia Virus protein VP39"/>
    <property type="match status" value="1"/>
</dbReference>
<keyword evidence="2" id="KW-1185">Reference proteome</keyword>